<dbReference type="Proteomes" id="UP000054217">
    <property type="component" value="Unassembled WGS sequence"/>
</dbReference>
<name>A0A0C3IED4_PISTI</name>
<gene>
    <name evidence="1" type="ORF">M404DRAFT_1007522</name>
</gene>
<accession>A0A0C3IED4</accession>
<proteinExistence type="predicted"/>
<organism evidence="1 2">
    <name type="scientific">Pisolithus tinctorius Marx 270</name>
    <dbReference type="NCBI Taxonomy" id="870435"/>
    <lineage>
        <taxon>Eukaryota</taxon>
        <taxon>Fungi</taxon>
        <taxon>Dikarya</taxon>
        <taxon>Basidiomycota</taxon>
        <taxon>Agaricomycotina</taxon>
        <taxon>Agaricomycetes</taxon>
        <taxon>Agaricomycetidae</taxon>
        <taxon>Boletales</taxon>
        <taxon>Sclerodermatineae</taxon>
        <taxon>Pisolithaceae</taxon>
        <taxon>Pisolithus</taxon>
    </lineage>
</organism>
<protein>
    <submittedName>
        <fullName evidence="1">Uncharacterized protein</fullName>
    </submittedName>
</protein>
<dbReference type="InParanoid" id="A0A0C3IED4"/>
<keyword evidence="2" id="KW-1185">Reference proteome</keyword>
<reference evidence="1 2" key="1">
    <citation type="submission" date="2014-04" db="EMBL/GenBank/DDBJ databases">
        <authorList>
            <consortium name="DOE Joint Genome Institute"/>
            <person name="Kuo A."/>
            <person name="Kohler A."/>
            <person name="Costa M.D."/>
            <person name="Nagy L.G."/>
            <person name="Floudas D."/>
            <person name="Copeland A."/>
            <person name="Barry K.W."/>
            <person name="Cichocki N."/>
            <person name="Veneault-Fourrey C."/>
            <person name="LaButti K."/>
            <person name="Lindquist E.A."/>
            <person name="Lipzen A."/>
            <person name="Lundell T."/>
            <person name="Morin E."/>
            <person name="Murat C."/>
            <person name="Sun H."/>
            <person name="Tunlid A."/>
            <person name="Henrissat B."/>
            <person name="Grigoriev I.V."/>
            <person name="Hibbett D.S."/>
            <person name="Martin F."/>
            <person name="Nordberg H.P."/>
            <person name="Cantor M.N."/>
            <person name="Hua S.X."/>
        </authorList>
    </citation>
    <scope>NUCLEOTIDE SEQUENCE [LARGE SCALE GENOMIC DNA]</scope>
    <source>
        <strain evidence="1 2">Marx 270</strain>
    </source>
</reference>
<dbReference type="EMBL" id="KN832069">
    <property type="protein sequence ID" value="KIN95387.1"/>
    <property type="molecule type" value="Genomic_DNA"/>
</dbReference>
<evidence type="ECO:0000313" key="2">
    <source>
        <dbReference type="Proteomes" id="UP000054217"/>
    </source>
</evidence>
<dbReference type="HOGENOM" id="CLU_3107344_0_0_1"/>
<evidence type="ECO:0000313" key="1">
    <source>
        <dbReference type="EMBL" id="KIN95387.1"/>
    </source>
</evidence>
<sequence>MENQGISRYEASSDNWTPYAQRFGRKSGTIYLSTTYSASCSRVFTILSIET</sequence>
<reference evidence="2" key="2">
    <citation type="submission" date="2015-01" db="EMBL/GenBank/DDBJ databases">
        <title>Evolutionary Origins and Diversification of the Mycorrhizal Mutualists.</title>
        <authorList>
            <consortium name="DOE Joint Genome Institute"/>
            <consortium name="Mycorrhizal Genomics Consortium"/>
            <person name="Kohler A."/>
            <person name="Kuo A."/>
            <person name="Nagy L.G."/>
            <person name="Floudas D."/>
            <person name="Copeland A."/>
            <person name="Barry K.W."/>
            <person name="Cichocki N."/>
            <person name="Veneault-Fourrey C."/>
            <person name="LaButti K."/>
            <person name="Lindquist E.A."/>
            <person name="Lipzen A."/>
            <person name="Lundell T."/>
            <person name="Morin E."/>
            <person name="Murat C."/>
            <person name="Riley R."/>
            <person name="Ohm R."/>
            <person name="Sun H."/>
            <person name="Tunlid A."/>
            <person name="Henrissat B."/>
            <person name="Grigoriev I.V."/>
            <person name="Hibbett D.S."/>
            <person name="Martin F."/>
        </authorList>
    </citation>
    <scope>NUCLEOTIDE SEQUENCE [LARGE SCALE GENOMIC DNA]</scope>
    <source>
        <strain evidence="2">Marx 270</strain>
    </source>
</reference>
<dbReference type="AlphaFoldDB" id="A0A0C3IED4"/>